<feature type="domain" description="Ribosome maturation factor RimP N-terminal" evidence="4">
    <location>
        <begin position="13"/>
        <end position="83"/>
    </location>
</feature>
<comment type="caution">
    <text evidence="6">The sequence shown here is derived from an EMBL/GenBank/DDBJ whole genome shotgun (WGS) entry which is preliminary data.</text>
</comment>
<dbReference type="PANTHER" id="PTHR33867:SF1">
    <property type="entry name" value="RIBOSOME MATURATION FACTOR RIMP"/>
    <property type="match status" value="1"/>
</dbReference>
<comment type="subcellular location">
    <subcellularLocation>
        <location evidence="3">Cytoplasm</location>
    </subcellularLocation>
</comment>
<evidence type="ECO:0000256" key="1">
    <source>
        <dbReference type="ARBA" id="ARBA00022490"/>
    </source>
</evidence>
<reference evidence="6" key="2">
    <citation type="journal article" date="2021" name="PeerJ">
        <title>Extensive microbial diversity within the chicken gut microbiome revealed by metagenomics and culture.</title>
        <authorList>
            <person name="Gilroy R."/>
            <person name="Ravi A."/>
            <person name="Getino M."/>
            <person name="Pursley I."/>
            <person name="Horton D.L."/>
            <person name="Alikhan N.F."/>
            <person name="Baker D."/>
            <person name="Gharbi K."/>
            <person name="Hall N."/>
            <person name="Watson M."/>
            <person name="Adriaenssens E.M."/>
            <person name="Foster-Nyarko E."/>
            <person name="Jarju S."/>
            <person name="Secka A."/>
            <person name="Antonio M."/>
            <person name="Oren A."/>
            <person name="Chaudhuri R.R."/>
            <person name="La Ragione R."/>
            <person name="Hildebrand F."/>
            <person name="Pallen M.J."/>
        </authorList>
    </citation>
    <scope>NUCLEOTIDE SEQUENCE</scope>
    <source>
        <strain evidence="6">ChiW16-3235</strain>
    </source>
</reference>
<dbReference type="GO" id="GO:0000028">
    <property type="term" value="P:ribosomal small subunit assembly"/>
    <property type="evidence" value="ECO:0007669"/>
    <property type="project" value="TreeGrafter"/>
</dbReference>
<comment type="function">
    <text evidence="3">Required for maturation of 30S ribosomal subunits.</text>
</comment>
<comment type="similarity">
    <text evidence="3">Belongs to the RimP family.</text>
</comment>
<evidence type="ECO:0000259" key="4">
    <source>
        <dbReference type="Pfam" id="PF02576"/>
    </source>
</evidence>
<evidence type="ECO:0000313" key="7">
    <source>
        <dbReference type="Proteomes" id="UP000823913"/>
    </source>
</evidence>
<evidence type="ECO:0000313" key="6">
    <source>
        <dbReference type="EMBL" id="HIR67311.1"/>
    </source>
</evidence>
<dbReference type="Pfam" id="PF17384">
    <property type="entry name" value="DUF150_C"/>
    <property type="match status" value="1"/>
</dbReference>
<gene>
    <name evidence="3" type="primary">rimP</name>
    <name evidence="6" type="ORF">IAB94_04630</name>
</gene>
<proteinExistence type="inferred from homology"/>
<dbReference type="GO" id="GO:0006412">
    <property type="term" value="P:translation"/>
    <property type="evidence" value="ECO:0007669"/>
    <property type="project" value="TreeGrafter"/>
</dbReference>
<dbReference type="HAMAP" id="MF_01077">
    <property type="entry name" value="RimP"/>
    <property type="match status" value="1"/>
</dbReference>
<protein>
    <recommendedName>
        <fullName evidence="3">Ribosome maturation factor RimP</fullName>
    </recommendedName>
</protein>
<dbReference type="InterPro" id="IPR028989">
    <property type="entry name" value="RimP_N"/>
</dbReference>
<dbReference type="SUPFAM" id="SSF74942">
    <property type="entry name" value="YhbC-like, C-terminal domain"/>
    <property type="match status" value="1"/>
</dbReference>
<dbReference type="GO" id="GO:0005829">
    <property type="term" value="C:cytosol"/>
    <property type="evidence" value="ECO:0007669"/>
    <property type="project" value="TreeGrafter"/>
</dbReference>
<dbReference type="Gene3D" id="3.30.300.70">
    <property type="entry name" value="RimP-like superfamily, N-terminal"/>
    <property type="match status" value="1"/>
</dbReference>
<dbReference type="EMBL" id="DVHK01000093">
    <property type="protein sequence ID" value="HIR67311.1"/>
    <property type="molecule type" value="Genomic_DNA"/>
</dbReference>
<dbReference type="Proteomes" id="UP000823913">
    <property type="component" value="Unassembled WGS sequence"/>
</dbReference>
<dbReference type="Gene3D" id="2.30.30.180">
    <property type="entry name" value="Ribosome maturation factor RimP, C-terminal domain"/>
    <property type="match status" value="1"/>
</dbReference>
<reference evidence="6" key="1">
    <citation type="submission" date="2020-10" db="EMBL/GenBank/DDBJ databases">
        <authorList>
            <person name="Gilroy R."/>
        </authorList>
    </citation>
    <scope>NUCLEOTIDE SEQUENCE</scope>
    <source>
        <strain evidence="6">ChiW16-3235</strain>
    </source>
</reference>
<evidence type="ECO:0000256" key="3">
    <source>
        <dbReference type="HAMAP-Rule" id="MF_01077"/>
    </source>
</evidence>
<dbReference type="InterPro" id="IPR003728">
    <property type="entry name" value="Ribosome_maturation_RimP"/>
</dbReference>
<dbReference type="SUPFAM" id="SSF75420">
    <property type="entry name" value="YhbC-like, N-terminal domain"/>
    <property type="match status" value="1"/>
</dbReference>
<dbReference type="CDD" id="cd01734">
    <property type="entry name" value="YlxS_C"/>
    <property type="match status" value="1"/>
</dbReference>
<name>A0A9D1J9F6_9FIRM</name>
<dbReference type="InterPro" id="IPR036847">
    <property type="entry name" value="RimP_C_sf"/>
</dbReference>
<evidence type="ECO:0000259" key="5">
    <source>
        <dbReference type="Pfam" id="PF17384"/>
    </source>
</evidence>
<sequence>MNIKPLSDLKAFLENYAAPMGIEIVDVEFFDKDRAITIFIETESGVDLDTCEAFHNAIMDPIDEFDPTYDAPYTLNVSSPGLDRPFKTQRDFERNLGKEVEVKLYAPMKGKKYIEGFLAAFDENSVTIQSGADEIKIVRNRIAKINKAIKFD</sequence>
<accession>A0A9D1J9F6</accession>
<dbReference type="Pfam" id="PF02576">
    <property type="entry name" value="RimP_N"/>
    <property type="match status" value="1"/>
</dbReference>
<keyword evidence="2 3" id="KW-0690">Ribosome biogenesis</keyword>
<dbReference type="PANTHER" id="PTHR33867">
    <property type="entry name" value="RIBOSOME MATURATION FACTOR RIMP"/>
    <property type="match status" value="1"/>
</dbReference>
<organism evidence="6 7">
    <name type="scientific">Candidatus Coproplasma avicola</name>
    <dbReference type="NCBI Taxonomy" id="2840744"/>
    <lineage>
        <taxon>Bacteria</taxon>
        <taxon>Bacillati</taxon>
        <taxon>Bacillota</taxon>
        <taxon>Clostridia</taxon>
        <taxon>Eubacteriales</taxon>
        <taxon>Candidatus Coproplasma</taxon>
    </lineage>
</organism>
<evidence type="ECO:0000256" key="2">
    <source>
        <dbReference type="ARBA" id="ARBA00022517"/>
    </source>
</evidence>
<dbReference type="AlphaFoldDB" id="A0A9D1J9F6"/>
<dbReference type="InterPro" id="IPR035956">
    <property type="entry name" value="RimP_N_sf"/>
</dbReference>
<dbReference type="InterPro" id="IPR028998">
    <property type="entry name" value="RimP_C"/>
</dbReference>
<feature type="domain" description="Ribosome maturation factor RimP C-terminal" evidence="5">
    <location>
        <begin position="87"/>
        <end position="151"/>
    </location>
</feature>
<keyword evidence="1 3" id="KW-0963">Cytoplasm</keyword>